<evidence type="ECO:0000259" key="8">
    <source>
        <dbReference type="Pfam" id="PF22638"/>
    </source>
</evidence>
<dbReference type="Proteomes" id="UP000199058">
    <property type="component" value="Unassembled WGS sequence"/>
</dbReference>
<dbReference type="PRINTS" id="PR01005">
    <property type="entry name" value="FLGHOOKAP1"/>
</dbReference>
<organism evidence="9 10">
    <name type="scientific">Marinospirillum celere</name>
    <dbReference type="NCBI Taxonomy" id="1122252"/>
    <lineage>
        <taxon>Bacteria</taxon>
        <taxon>Pseudomonadati</taxon>
        <taxon>Pseudomonadota</taxon>
        <taxon>Gammaproteobacteria</taxon>
        <taxon>Oceanospirillales</taxon>
        <taxon>Oceanospirillaceae</taxon>
        <taxon>Marinospirillum</taxon>
    </lineage>
</organism>
<dbReference type="InterPro" id="IPR053927">
    <property type="entry name" value="FlgK_helical"/>
</dbReference>
<keyword evidence="9" id="KW-0282">Flagellum</keyword>
<dbReference type="Pfam" id="PF06429">
    <property type="entry name" value="Flg_bbr_C"/>
    <property type="match status" value="1"/>
</dbReference>
<evidence type="ECO:0000256" key="5">
    <source>
        <dbReference type="ARBA" id="ARBA00022525"/>
    </source>
</evidence>
<dbReference type="GO" id="GO:0005198">
    <property type="term" value="F:structural molecule activity"/>
    <property type="evidence" value="ECO:0007669"/>
    <property type="project" value="InterPro"/>
</dbReference>
<dbReference type="GO" id="GO:0009424">
    <property type="term" value="C:bacterial-type flagellum hook"/>
    <property type="evidence" value="ECO:0007669"/>
    <property type="project" value="InterPro"/>
</dbReference>
<keyword evidence="9" id="KW-0966">Cell projection</keyword>
<reference evidence="9 10" key="1">
    <citation type="submission" date="2016-10" db="EMBL/GenBank/DDBJ databases">
        <authorList>
            <person name="de Groot N.N."/>
        </authorList>
    </citation>
    <scope>NUCLEOTIDE SEQUENCE [LARGE SCALE GENOMIC DNA]</scope>
    <source>
        <strain evidence="9 10">DSM 18438</strain>
    </source>
</reference>
<dbReference type="PANTHER" id="PTHR30033:SF1">
    <property type="entry name" value="FLAGELLAR HOOK-ASSOCIATED PROTEIN 1"/>
    <property type="match status" value="1"/>
</dbReference>
<dbReference type="EMBL" id="FOLH01000003">
    <property type="protein sequence ID" value="SFC20740.1"/>
    <property type="molecule type" value="Genomic_DNA"/>
</dbReference>
<feature type="domain" description="Flagellar basal-body/hook protein C-terminal" evidence="7">
    <location>
        <begin position="619"/>
        <end position="657"/>
    </location>
</feature>
<evidence type="ECO:0000256" key="2">
    <source>
        <dbReference type="ARBA" id="ARBA00004613"/>
    </source>
</evidence>
<gene>
    <name evidence="9" type="ORF">SAMN05660443_1889</name>
</gene>
<dbReference type="NCBIfam" id="TIGR02492">
    <property type="entry name" value="flgK_ends"/>
    <property type="match status" value="1"/>
</dbReference>
<feature type="domain" description="Flagellar hook-associated protein FlgK helical" evidence="8">
    <location>
        <begin position="93"/>
        <end position="326"/>
    </location>
</feature>
<dbReference type="AlphaFoldDB" id="A0A1I1HI10"/>
<evidence type="ECO:0000256" key="3">
    <source>
        <dbReference type="ARBA" id="ARBA00009677"/>
    </source>
</evidence>
<dbReference type="GO" id="GO:0005576">
    <property type="term" value="C:extracellular region"/>
    <property type="evidence" value="ECO:0007669"/>
    <property type="project" value="UniProtKB-SubCell"/>
</dbReference>
<sequence>MSDLLSLGLTGLRTSRNNLSVTGHNISNIDTPGYSRQRAIQVTNPPFGAGAGFMGTGSRTQTIERIVDDYVTHQMRVDTSRLKDNEAYLKNANELDSLLANESSALGTALNGFFEGVQSAANDPLSKPARELMFSQGDSVSQRFRSAQARLDDQNKNINTQLRTYSEKVNELAQGIGELNKQIRVYEGSRNQPPNDLFDRREELLRELSEIIEVDVVGQDKLDVNVFVGRGIPLIVGENVNRIEAVPGELDKSRYDVNLIDSKGSKMNINSSITGGEMGGVMRYRTDTLDPALNEMGRIAMVFAGEFNNQHQQGVDLNGDQGGDFFRDINTRNFMQDRLPGLQRDTDAGVWLDKEQLNKLPDKEFTIRRDGTGNLLLQQSPDGRRISTFTDMNDLNNFTQQNYGFRVSSAGAGDPPGDMAANLIPDKGLLISPVRIGASQLERSPELSDPNKIAMSGIAPDENNAGTSKLTYADLAGQNVADFNGVNLAGTEVSYDQGADEFTLTDRNGNDYVGTLVDGQLTFDIGGTDLVLNLQGTDYEDGDVWILEGSAGGQSGAALAGLQTAALVDRREDGRGGSTLGETYSMLVEKTGIQTSESRTATEVSRSVLNQTTAMRESTSGVNMDEEAANLIRFQQAYQASTQVINTAQRMFDTLLNAVGR</sequence>
<keyword evidence="9" id="KW-0969">Cilium</keyword>
<evidence type="ECO:0000256" key="6">
    <source>
        <dbReference type="ARBA" id="ARBA00023143"/>
    </source>
</evidence>
<evidence type="ECO:0000256" key="1">
    <source>
        <dbReference type="ARBA" id="ARBA00004365"/>
    </source>
</evidence>
<dbReference type="STRING" id="1122252.SAMN05660443_1889"/>
<dbReference type="OrthoDB" id="9802553at2"/>
<comment type="subcellular location">
    <subcellularLocation>
        <location evidence="1">Bacterial flagellum</location>
    </subcellularLocation>
    <subcellularLocation>
        <location evidence="2">Secreted</location>
    </subcellularLocation>
</comment>
<dbReference type="PANTHER" id="PTHR30033">
    <property type="entry name" value="FLAGELLAR HOOK-ASSOCIATED PROTEIN 1"/>
    <property type="match status" value="1"/>
</dbReference>
<keyword evidence="5" id="KW-0964">Secreted</keyword>
<keyword evidence="10" id="KW-1185">Reference proteome</keyword>
<dbReference type="Pfam" id="PF22638">
    <property type="entry name" value="FlgK_D1"/>
    <property type="match status" value="1"/>
</dbReference>
<comment type="similarity">
    <text evidence="3">Belongs to the flagella basal body rod proteins family.</text>
</comment>
<dbReference type="RefSeq" id="WP_091962508.1">
    <property type="nucleotide sequence ID" value="NZ_FOLH01000003.1"/>
</dbReference>
<protein>
    <recommendedName>
        <fullName evidence="4">Flagellar hook-associated protein 1</fullName>
    </recommendedName>
</protein>
<dbReference type="InterPro" id="IPR010930">
    <property type="entry name" value="Flg_bb/hook_C_dom"/>
</dbReference>
<name>A0A1I1HI10_9GAMM</name>
<dbReference type="SUPFAM" id="SSF64518">
    <property type="entry name" value="Phase 1 flagellin"/>
    <property type="match status" value="1"/>
</dbReference>
<evidence type="ECO:0000313" key="9">
    <source>
        <dbReference type="EMBL" id="SFC20740.1"/>
    </source>
</evidence>
<dbReference type="InterPro" id="IPR002371">
    <property type="entry name" value="FlgK"/>
</dbReference>
<evidence type="ECO:0000256" key="4">
    <source>
        <dbReference type="ARBA" id="ARBA00016244"/>
    </source>
</evidence>
<evidence type="ECO:0000259" key="7">
    <source>
        <dbReference type="Pfam" id="PF06429"/>
    </source>
</evidence>
<evidence type="ECO:0000313" key="10">
    <source>
        <dbReference type="Proteomes" id="UP000199058"/>
    </source>
</evidence>
<keyword evidence="6" id="KW-0975">Bacterial flagellum</keyword>
<accession>A0A1I1HI10</accession>
<proteinExistence type="inferred from homology"/>
<dbReference type="GO" id="GO:0044780">
    <property type="term" value="P:bacterial-type flagellum assembly"/>
    <property type="evidence" value="ECO:0007669"/>
    <property type="project" value="InterPro"/>
</dbReference>